<keyword evidence="8" id="KW-0067">ATP-binding</keyword>
<keyword evidence="6" id="KW-0547">Nucleotide-binding</keyword>
<keyword evidence="7" id="KW-0418">Kinase</keyword>
<dbReference type="Pfam" id="PF00069">
    <property type="entry name" value="Pkinase"/>
    <property type="match status" value="1"/>
</dbReference>
<evidence type="ECO:0000313" key="16">
    <source>
        <dbReference type="Proteomes" id="UP000308365"/>
    </source>
</evidence>
<feature type="region of interest" description="Disordered" evidence="12">
    <location>
        <begin position="1"/>
        <end position="37"/>
    </location>
</feature>
<keyword evidence="5" id="KW-0808">Transferase</keyword>
<evidence type="ECO:0000256" key="6">
    <source>
        <dbReference type="ARBA" id="ARBA00022741"/>
    </source>
</evidence>
<gene>
    <name evidence="15" type="ORF">EI555_016290</name>
</gene>
<evidence type="ECO:0000256" key="10">
    <source>
        <dbReference type="ARBA" id="ARBA00047899"/>
    </source>
</evidence>
<feature type="compositionally biased region" description="Basic and acidic residues" evidence="12">
    <location>
        <begin position="629"/>
        <end position="639"/>
    </location>
</feature>
<dbReference type="InterPro" id="IPR000961">
    <property type="entry name" value="AGC-kinase_C"/>
</dbReference>
<evidence type="ECO:0000313" key="15">
    <source>
        <dbReference type="EMBL" id="TKC48335.1"/>
    </source>
</evidence>
<dbReference type="GO" id="GO:0004674">
    <property type="term" value="F:protein serine/threonine kinase activity"/>
    <property type="evidence" value="ECO:0007669"/>
    <property type="project" value="UniProtKB-KW"/>
</dbReference>
<dbReference type="FunFam" id="3.30.200.20:FF:000277">
    <property type="entry name" value="serine/threonine-protein kinase greatwall isoform X1"/>
    <property type="match status" value="1"/>
</dbReference>
<name>A0A4U1FF21_MONMO</name>
<dbReference type="GO" id="GO:0035556">
    <property type="term" value="P:intracellular signal transduction"/>
    <property type="evidence" value="ECO:0007669"/>
    <property type="project" value="TreeGrafter"/>
</dbReference>
<comment type="similarity">
    <text evidence="1">Belongs to the protein kinase superfamily. AGC Ser/Thr protein kinase family.</text>
</comment>
<evidence type="ECO:0000256" key="11">
    <source>
        <dbReference type="ARBA" id="ARBA00048679"/>
    </source>
</evidence>
<dbReference type="InterPro" id="IPR008271">
    <property type="entry name" value="Ser/Thr_kinase_AS"/>
</dbReference>
<evidence type="ECO:0000256" key="5">
    <source>
        <dbReference type="ARBA" id="ARBA00022679"/>
    </source>
</evidence>
<evidence type="ECO:0000256" key="4">
    <source>
        <dbReference type="ARBA" id="ARBA00022527"/>
    </source>
</evidence>
<sequence length="881" mass="97036">RRGDITAEERRGRSPALKPVGGSCGSGRALGLHPGWPAMESTAGGEMEGGGGTPTGEFVNRMPVPRPPSIEEFTIVKPISRGAFGKVYLGQKGNRLYAVKVVKKADMINKNMTHQVQAERDALALSKSPFIVHLYYSLQSANNVYLVMEYLIGGDVKSLLHIYGYFDEEMAVKYISEVALALDYLHRHGIIHRDLKPDNMLISNEGHIKLTDFGLSRVTLNRDINMMDILTTPSMAKPRQDYYSRTPGQVLSLISSLGFHTPVAENSQDSANILSTHVSETSQLSQGLTCPMSIDQKDVTPYSSKLLKSCLETVASHPGMPVKCLTSHLLQSRKRLATSSTSSQSHTFMSSVESECHSSPRWEKDCQESDNAVGSTMMSWNTVEKPLGTKSTNAMETKSFNKRDRELAVSPIHNSSADPATGNSRGNLAEKCSSGEVSWEARELDVNNIHLAADTSQSGYHQSHQCAVDSSGVTEEHLGKRSCKRSFELVDSSPCQEIIQNKKNCIEYKTSNEMRDGYVNQRTGLTAEVQDLKLSVFRDQQNDGANKENMGNSFTDKQQTPEKSPVPMIAKNLMCELDDDCDKNSKKDYLSSSFLCSDDDRTPKSICMDSDSSFPGISIMESPLGRQSLDPDKSIKESSLEESNTEDLLSASPSCQESTLPRGDESPAVQDSNRKMLAPSLEALKTLTSKRNAVAFRSFNSHINASNSSEPSKMSITSLDMMDISCACSGSYPMAITPTQKERSYMPYQTPDQVKSGTPYRTPKSVRRGAAPVDGGRILGTPDYLAPELLLGRAHDIPWPEGEEKLSDNAQSAVEILLTIDDTKRAGMKELKHHPLFSDVDWENLQHQTMPFIPQPDNETDTSYFEARNNAQHLTVSGFSL</sequence>
<dbReference type="Gene3D" id="1.10.510.10">
    <property type="entry name" value="Transferase(Phosphotransferase) domain 1"/>
    <property type="match status" value="2"/>
</dbReference>
<reference evidence="16" key="1">
    <citation type="journal article" date="2019" name="IScience">
        <title>Narwhal Genome Reveals Long-Term Low Genetic Diversity despite Current Large Abundance Size.</title>
        <authorList>
            <person name="Westbury M.V."/>
            <person name="Petersen B."/>
            <person name="Garde E."/>
            <person name="Heide-Jorgensen M.P."/>
            <person name="Lorenzen E.D."/>
        </authorList>
    </citation>
    <scope>NUCLEOTIDE SEQUENCE [LARGE SCALE GENOMIC DNA]</scope>
</reference>
<dbReference type="PROSITE" id="PS00108">
    <property type="entry name" value="PROTEIN_KINASE_ST"/>
    <property type="match status" value="1"/>
</dbReference>
<comment type="caution">
    <text evidence="15">The sequence shown here is derived from an EMBL/GenBank/DDBJ whole genome shotgun (WGS) entry which is preliminary data.</text>
</comment>
<proteinExistence type="inferred from homology"/>
<dbReference type="AlphaFoldDB" id="A0A4U1FF21"/>
<comment type="catalytic activity">
    <reaction evidence="10">
        <text>L-threonyl-[protein] + ATP = O-phospho-L-threonyl-[protein] + ADP + H(+)</text>
        <dbReference type="Rhea" id="RHEA:46608"/>
        <dbReference type="Rhea" id="RHEA-COMP:11060"/>
        <dbReference type="Rhea" id="RHEA-COMP:11605"/>
        <dbReference type="ChEBI" id="CHEBI:15378"/>
        <dbReference type="ChEBI" id="CHEBI:30013"/>
        <dbReference type="ChEBI" id="CHEBI:30616"/>
        <dbReference type="ChEBI" id="CHEBI:61977"/>
        <dbReference type="ChEBI" id="CHEBI:456216"/>
        <dbReference type="EC" id="2.7.11.1"/>
    </reaction>
</comment>
<feature type="domain" description="AGC-kinase C-terminal" evidence="14">
    <location>
        <begin position="838"/>
        <end position="881"/>
    </location>
</feature>
<dbReference type="EC" id="2.7.11.1" evidence="2"/>
<dbReference type="PANTHER" id="PTHR24356">
    <property type="entry name" value="SERINE/THREONINE-PROTEIN KINASE"/>
    <property type="match status" value="1"/>
</dbReference>
<accession>A0A4U1FF21</accession>
<keyword evidence="4" id="KW-0723">Serine/threonine-protein kinase</keyword>
<dbReference type="InterPro" id="IPR050236">
    <property type="entry name" value="Ser_Thr_kinase_AGC"/>
</dbReference>
<dbReference type="Proteomes" id="UP000308365">
    <property type="component" value="Unassembled WGS sequence"/>
</dbReference>
<feature type="region of interest" description="Disordered" evidence="12">
    <location>
        <begin position="542"/>
        <end position="564"/>
    </location>
</feature>
<dbReference type="EMBL" id="RWIC01000166">
    <property type="protein sequence ID" value="TKC48335.1"/>
    <property type="molecule type" value="Genomic_DNA"/>
</dbReference>
<dbReference type="SMART" id="SM00220">
    <property type="entry name" value="S_TKc"/>
    <property type="match status" value="1"/>
</dbReference>
<evidence type="ECO:0000256" key="9">
    <source>
        <dbReference type="ARBA" id="ARBA00033099"/>
    </source>
</evidence>
<feature type="non-terminal residue" evidence="15">
    <location>
        <position position="1"/>
    </location>
</feature>
<dbReference type="PROSITE" id="PS50011">
    <property type="entry name" value="PROTEIN_KINASE_DOM"/>
    <property type="match status" value="1"/>
</dbReference>
<feature type="compositionally biased region" description="Basic and acidic residues" evidence="12">
    <location>
        <begin position="1"/>
        <end position="12"/>
    </location>
</feature>
<dbReference type="Gene3D" id="3.30.200.20">
    <property type="entry name" value="Phosphorylase Kinase, domain 1"/>
    <property type="match status" value="2"/>
</dbReference>
<evidence type="ECO:0000256" key="3">
    <source>
        <dbReference type="ARBA" id="ARBA00022148"/>
    </source>
</evidence>
<evidence type="ECO:0000256" key="8">
    <source>
        <dbReference type="ARBA" id="ARBA00022840"/>
    </source>
</evidence>
<organism evidence="15 16">
    <name type="scientific">Monodon monoceros</name>
    <name type="common">Narwhal</name>
    <name type="synonym">Ceratodon monodon</name>
    <dbReference type="NCBI Taxonomy" id="40151"/>
    <lineage>
        <taxon>Eukaryota</taxon>
        <taxon>Metazoa</taxon>
        <taxon>Chordata</taxon>
        <taxon>Craniata</taxon>
        <taxon>Vertebrata</taxon>
        <taxon>Euteleostomi</taxon>
        <taxon>Mammalia</taxon>
        <taxon>Eutheria</taxon>
        <taxon>Laurasiatheria</taxon>
        <taxon>Artiodactyla</taxon>
        <taxon>Whippomorpha</taxon>
        <taxon>Cetacea</taxon>
        <taxon>Odontoceti</taxon>
        <taxon>Monodontidae</taxon>
        <taxon>Monodon</taxon>
    </lineage>
</organism>
<protein>
    <recommendedName>
        <fullName evidence="3">Serine/threonine-protein kinase greatwall</fullName>
        <ecNumber evidence="2">2.7.11.1</ecNumber>
    </recommendedName>
    <alternativeName>
        <fullName evidence="9">Microtubule-associated serine/threonine-protein kinase-like</fullName>
    </alternativeName>
</protein>
<dbReference type="GO" id="GO:0005524">
    <property type="term" value="F:ATP binding"/>
    <property type="evidence" value="ECO:0007669"/>
    <property type="project" value="UniProtKB-KW"/>
</dbReference>
<feature type="compositionally biased region" description="Polar residues" evidence="12">
    <location>
        <begin position="542"/>
        <end position="562"/>
    </location>
</feature>
<dbReference type="PANTHER" id="PTHR24356:SF1">
    <property type="entry name" value="SERINE_THREONINE-PROTEIN KINASE GREATWALL"/>
    <property type="match status" value="1"/>
</dbReference>
<feature type="region of interest" description="Disordered" evidence="12">
    <location>
        <begin position="749"/>
        <end position="773"/>
    </location>
</feature>
<evidence type="ECO:0000256" key="2">
    <source>
        <dbReference type="ARBA" id="ARBA00012513"/>
    </source>
</evidence>
<dbReference type="FunFam" id="1.10.510.10:FF:001219">
    <property type="entry name" value="serine/threonine-protein kinase greatwall isoform X1"/>
    <property type="match status" value="1"/>
</dbReference>
<dbReference type="GO" id="GO:0005634">
    <property type="term" value="C:nucleus"/>
    <property type="evidence" value="ECO:0007669"/>
    <property type="project" value="TreeGrafter"/>
</dbReference>
<dbReference type="InterPro" id="IPR000719">
    <property type="entry name" value="Prot_kinase_dom"/>
</dbReference>
<evidence type="ECO:0000259" key="13">
    <source>
        <dbReference type="PROSITE" id="PS50011"/>
    </source>
</evidence>
<feature type="region of interest" description="Disordered" evidence="12">
    <location>
        <begin position="607"/>
        <end position="673"/>
    </location>
</feature>
<dbReference type="SUPFAM" id="SSF56112">
    <property type="entry name" value="Protein kinase-like (PK-like)"/>
    <property type="match status" value="1"/>
</dbReference>
<evidence type="ECO:0000256" key="1">
    <source>
        <dbReference type="ARBA" id="ARBA00009903"/>
    </source>
</evidence>
<evidence type="ECO:0000256" key="7">
    <source>
        <dbReference type="ARBA" id="ARBA00022777"/>
    </source>
</evidence>
<evidence type="ECO:0000259" key="14">
    <source>
        <dbReference type="PROSITE" id="PS51285"/>
    </source>
</evidence>
<evidence type="ECO:0000256" key="12">
    <source>
        <dbReference type="SAM" id="MobiDB-lite"/>
    </source>
</evidence>
<dbReference type="PROSITE" id="PS51285">
    <property type="entry name" value="AGC_KINASE_CTER"/>
    <property type="match status" value="1"/>
</dbReference>
<dbReference type="InterPro" id="IPR011009">
    <property type="entry name" value="Kinase-like_dom_sf"/>
</dbReference>
<feature type="domain" description="Protein kinase" evidence="13">
    <location>
        <begin position="73"/>
        <end position="349"/>
    </location>
</feature>
<comment type="catalytic activity">
    <reaction evidence="11">
        <text>L-seryl-[protein] + ATP = O-phospho-L-seryl-[protein] + ADP + H(+)</text>
        <dbReference type="Rhea" id="RHEA:17989"/>
        <dbReference type="Rhea" id="RHEA-COMP:9863"/>
        <dbReference type="Rhea" id="RHEA-COMP:11604"/>
        <dbReference type="ChEBI" id="CHEBI:15378"/>
        <dbReference type="ChEBI" id="CHEBI:29999"/>
        <dbReference type="ChEBI" id="CHEBI:30616"/>
        <dbReference type="ChEBI" id="CHEBI:83421"/>
        <dbReference type="ChEBI" id="CHEBI:456216"/>
        <dbReference type="EC" id="2.7.11.1"/>
    </reaction>
</comment>